<keyword evidence="1" id="KW-0456">Lyase</keyword>
<gene>
    <name evidence="3" type="ORF">CLOSYM_04617</name>
</gene>
<evidence type="ECO:0000313" key="3">
    <source>
        <dbReference type="EMBL" id="ERI73800.1"/>
    </source>
</evidence>
<dbReference type="Proteomes" id="UP000016491">
    <property type="component" value="Unassembled WGS sequence"/>
</dbReference>
<organism evidence="3 4">
    <name type="scientific">[Clostridium] symbiosum ATCC 14940</name>
    <dbReference type="NCBI Taxonomy" id="411472"/>
    <lineage>
        <taxon>Bacteria</taxon>
        <taxon>Bacillati</taxon>
        <taxon>Bacillota</taxon>
        <taxon>Clostridia</taxon>
        <taxon>Lachnospirales</taxon>
        <taxon>Lachnospiraceae</taxon>
        <taxon>Otoolea</taxon>
    </lineage>
</organism>
<dbReference type="SUPFAM" id="SSF51556">
    <property type="entry name" value="Metallo-dependent hydrolases"/>
    <property type="match status" value="1"/>
</dbReference>
<dbReference type="PANTHER" id="PTHR21240">
    <property type="entry name" value="2-AMINO-3-CARBOXYLMUCONATE-6-SEMIALDEHYDE DECARBOXYLASE"/>
    <property type="match status" value="1"/>
</dbReference>
<evidence type="ECO:0000259" key="2">
    <source>
        <dbReference type="Pfam" id="PF04909"/>
    </source>
</evidence>
<protein>
    <submittedName>
        <fullName evidence="3">Amidohydrolase family protein</fullName>
    </submittedName>
</protein>
<dbReference type="EMBL" id="AWSU01000368">
    <property type="protein sequence ID" value="ERI73800.1"/>
    <property type="molecule type" value="Genomic_DNA"/>
</dbReference>
<dbReference type="GO" id="GO:0016829">
    <property type="term" value="F:lyase activity"/>
    <property type="evidence" value="ECO:0007669"/>
    <property type="project" value="UniProtKB-KW"/>
</dbReference>
<dbReference type="InterPro" id="IPR032466">
    <property type="entry name" value="Metal_Hydrolase"/>
</dbReference>
<comment type="caution">
    <text evidence="3">The sequence shown here is derived from an EMBL/GenBank/DDBJ whole genome shotgun (WGS) entry which is preliminary data.</text>
</comment>
<evidence type="ECO:0000256" key="1">
    <source>
        <dbReference type="ARBA" id="ARBA00023239"/>
    </source>
</evidence>
<evidence type="ECO:0000313" key="4">
    <source>
        <dbReference type="Proteomes" id="UP000016491"/>
    </source>
</evidence>
<dbReference type="InterPro" id="IPR006680">
    <property type="entry name" value="Amidohydro-rel"/>
</dbReference>
<dbReference type="InterPro" id="IPR032465">
    <property type="entry name" value="ACMSD"/>
</dbReference>
<reference evidence="3 4" key="1">
    <citation type="submission" date="2013-07" db="EMBL/GenBank/DDBJ databases">
        <authorList>
            <person name="Weinstock G."/>
            <person name="Sodergren E."/>
            <person name="Wylie T."/>
            <person name="Fulton L."/>
            <person name="Fulton R."/>
            <person name="Fronick C."/>
            <person name="O'Laughlin M."/>
            <person name="Godfrey J."/>
            <person name="Miner T."/>
            <person name="Herter B."/>
            <person name="Appelbaum E."/>
            <person name="Cordes M."/>
            <person name="Lek S."/>
            <person name="Wollam A."/>
            <person name="Pepin K.H."/>
            <person name="Palsikar V.B."/>
            <person name="Mitreva M."/>
            <person name="Wilson R.K."/>
        </authorList>
    </citation>
    <scope>NUCLEOTIDE SEQUENCE [LARGE SCALE GENOMIC DNA]</scope>
    <source>
        <strain evidence="3 4">ATCC 14940</strain>
    </source>
</reference>
<feature type="domain" description="Amidohydrolase-related" evidence="2">
    <location>
        <begin position="11"/>
        <end position="289"/>
    </location>
</feature>
<dbReference type="PANTHER" id="PTHR21240:SF19">
    <property type="entry name" value="CATALYTIC_ HYDROLASE"/>
    <property type="match status" value="1"/>
</dbReference>
<dbReference type="AlphaFoldDB" id="A0ABC9TR79"/>
<dbReference type="Gene3D" id="3.20.20.140">
    <property type="entry name" value="Metal-dependent hydrolases"/>
    <property type="match status" value="1"/>
</dbReference>
<proteinExistence type="predicted"/>
<sequence>MILREVKDMVIDMHVHPALFSDICGDKDRLKLRCDEMGYHLMGPSPLDVLDKQNAYAGIDKMVLLPLDHSVRCGEVVITNEEIRTLVDKRPDMLIGFASVDPHRSDAVEVLERAFTELQLTGLKLNPAKQRFYPDDRMMWPIYEKCLEHNKPVVFHAGLSWEPDTLCKYSHPLRFEEVALEFPQLRLCLAHMGWPWVQETAMLMIKYPNLYADTAMMYMDSAEQFFDKVFKHDMGEYWLDHNFQDQVMFGSNAPRFRPVRIKRGLDSLKMREDTRRKLYGENAMRFLGLEG</sequence>
<name>A0ABC9TR79_CLOSY</name>
<dbReference type="Pfam" id="PF04909">
    <property type="entry name" value="Amidohydro_2"/>
    <property type="match status" value="1"/>
</dbReference>
<accession>A0ABC9TR79</accession>